<evidence type="ECO:0000256" key="3">
    <source>
        <dbReference type="ARBA" id="ARBA00022605"/>
    </source>
</evidence>
<protein>
    <recommendedName>
        <fullName evidence="8">Citramalate synthase</fullName>
        <ecNumber evidence="8">2.3.3.21</ecNumber>
    </recommendedName>
</protein>
<dbReference type="SUPFAM" id="SSF51569">
    <property type="entry name" value="Aldolase"/>
    <property type="match status" value="1"/>
</dbReference>
<feature type="domain" description="Pyruvate carboxyltransferase" evidence="10">
    <location>
        <begin position="3"/>
        <end position="267"/>
    </location>
</feature>
<dbReference type="NCBIfam" id="TIGR00977">
    <property type="entry name" value="citramal_synth"/>
    <property type="match status" value="1"/>
</dbReference>
<dbReference type="Proteomes" id="UP000187485">
    <property type="component" value="Unassembled WGS sequence"/>
</dbReference>
<dbReference type="CDD" id="cd07941">
    <property type="entry name" value="DRE_TIM_LeuA3"/>
    <property type="match status" value="1"/>
</dbReference>
<dbReference type="PANTHER" id="PTHR43538">
    <property type="entry name" value="ALPHA-IPM SYNTHASE/HOMOCITRATE SYNTHASE"/>
    <property type="match status" value="1"/>
</dbReference>
<dbReference type="PROSITE" id="PS50991">
    <property type="entry name" value="PYR_CT"/>
    <property type="match status" value="1"/>
</dbReference>
<dbReference type="OrthoDB" id="9804858at2"/>
<dbReference type="Gene3D" id="3.30.160.270">
    <property type="match status" value="1"/>
</dbReference>
<evidence type="ECO:0000256" key="8">
    <source>
        <dbReference type="NCBIfam" id="TIGR00977"/>
    </source>
</evidence>
<dbReference type="PANTHER" id="PTHR43538:SF1">
    <property type="entry name" value="(R)-CITRAMALATE SYNTHASE"/>
    <property type="match status" value="1"/>
</dbReference>
<comment type="catalytic activity">
    <reaction evidence="7">
        <text>pyruvate + acetyl-CoA + H2O = (3R)-citramalate + CoA + H(+)</text>
        <dbReference type="Rhea" id="RHEA:19045"/>
        <dbReference type="ChEBI" id="CHEBI:15361"/>
        <dbReference type="ChEBI" id="CHEBI:15377"/>
        <dbReference type="ChEBI" id="CHEBI:15378"/>
        <dbReference type="ChEBI" id="CHEBI:30934"/>
        <dbReference type="ChEBI" id="CHEBI:57287"/>
        <dbReference type="ChEBI" id="CHEBI:57288"/>
        <dbReference type="EC" id="2.3.3.21"/>
    </reaction>
</comment>
<dbReference type="EC" id="2.3.3.21" evidence="8"/>
<proteinExistence type="inferred from homology"/>
<dbReference type="Gene3D" id="1.10.238.260">
    <property type="match status" value="1"/>
</dbReference>
<comment type="pathway">
    <text evidence="1">Amino-acid biosynthesis; L-isoleucine biosynthesis; 2-oxobutanoate from pyruvate: step 1/3.</text>
</comment>
<dbReference type="SMART" id="SM00917">
    <property type="entry name" value="LeuA_dimer"/>
    <property type="match status" value="1"/>
</dbReference>
<dbReference type="GO" id="GO:0009098">
    <property type="term" value="P:L-leucine biosynthetic process"/>
    <property type="evidence" value="ECO:0007669"/>
    <property type="project" value="InterPro"/>
</dbReference>
<evidence type="ECO:0000256" key="4">
    <source>
        <dbReference type="ARBA" id="ARBA00022624"/>
    </source>
</evidence>
<keyword evidence="4" id="KW-0412">Isoleucine biosynthesis</keyword>
<keyword evidence="6" id="KW-0100">Branched-chain amino acid biosynthesis</keyword>
<evidence type="ECO:0000256" key="2">
    <source>
        <dbReference type="ARBA" id="ARBA00006154"/>
    </source>
</evidence>
<dbReference type="InterPro" id="IPR013709">
    <property type="entry name" value="2-isopropylmalate_synth_dimer"/>
</dbReference>
<gene>
    <name evidence="11" type="ORF">cpu_09650</name>
</gene>
<comment type="caution">
    <text evidence="11">The sequence shown here is derived from an EMBL/GenBank/DDBJ whole genome shotgun (WGS) entry which is preliminary data.</text>
</comment>
<evidence type="ECO:0000259" key="10">
    <source>
        <dbReference type="PROSITE" id="PS50991"/>
    </source>
</evidence>
<evidence type="ECO:0000256" key="9">
    <source>
        <dbReference type="RuleBase" id="RU003523"/>
    </source>
</evidence>
<evidence type="ECO:0000313" key="11">
    <source>
        <dbReference type="EMBL" id="GAV22455.1"/>
    </source>
</evidence>
<keyword evidence="12" id="KW-1185">Reference proteome</keyword>
<evidence type="ECO:0000256" key="5">
    <source>
        <dbReference type="ARBA" id="ARBA00022679"/>
    </source>
</evidence>
<dbReference type="GO" id="GO:0003852">
    <property type="term" value="F:2-isopropylmalate synthase activity"/>
    <property type="evidence" value="ECO:0007669"/>
    <property type="project" value="InterPro"/>
</dbReference>
<organism evidence="11 12">
    <name type="scientific">Carboxydothermus pertinax</name>
    <dbReference type="NCBI Taxonomy" id="870242"/>
    <lineage>
        <taxon>Bacteria</taxon>
        <taxon>Bacillati</taxon>
        <taxon>Bacillota</taxon>
        <taxon>Clostridia</taxon>
        <taxon>Thermoanaerobacterales</taxon>
        <taxon>Thermoanaerobacteraceae</taxon>
        <taxon>Carboxydothermus</taxon>
    </lineage>
</organism>
<dbReference type="AlphaFoldDB" id="A0A1L8CU42"/>
<dbReference type="PROSITE" id="PS00815">
    <property type="entry name" value="AIPM_HOMOCIT_SYNTH_1"/>
    <property type="match status" value="1"/>
</dbReference>
<dbReference type="InterPro" id="IPR054691">
    <property type="entry name" value="LeuA/HCS_post-cat"/>
</dbReference>
<evidence type="ECO:0000256" key="6">
    <source>
        <dbReference type="ARBA" id="ARBA00023304"/>
    </source>
</evidence>
<keyword evidence="3" id="KW-0028">Amino-acid biosynthesis</keyword>
<dbReference type="InterPro" id="IPR002034">
    <property type="entry name" value="AIPM/Hcit_synth_CS"/>
</dbReference>
<dbReference type="UniPathway" id="UPA00047">
    <property type="reaction ID" value="UER00066"/>
</dbReference>
<name>A0A1L8CU42_9THEO</name>
<dbReference type="Pfam" id="PF08502">
    <property type="entry name" value="LeuA_dimer"/>
    <property type="match status" value="1"/>
</dbReference>
<evidence type="ECO:0000256" key="7">
    <source>
        <dbReference type="ARBA" id="ARBA00048263"/>
    </source>
</evidence>
<comment type="similarity">
    <text evidence="2 9">Belongs to the alpha-IPM synthase/homocitrate synthase family.</text>
</comment>
<reference evidence="12" key="1">
    <citation type="submission" date="2016-12" db="EMBL/GenBank/DDBJ databases">
        <title>Draft Genome Sequences od Carboxydothermus pertinax and islandicus, Hydrogenogenic Carboxydotrophic Bacteria.</title>
        <authorList>
            <person name="Fukuyama Y."/>
            <person name="Ohmae K."/>
            <person name="Yoneda Y."/>
            <person name="Yoshida T."/>
            <person name="Sako Y."/>
        </authorList>
    </citation>
    <scope>NUCLEOTIDE SEQUENCE [LARGE SCALE GENOMIC DNA]</scope>
    <source>
        <strain evidence="12">Ug1</strain>
    </source>
</reference>
<dbReference type="InterPro" id="IPR013785">
    <property type="entry name" value="Aldolase_TIM"/>
</dbReference>
<dbReference type="GO" id="GO:0009097">
    <property type="term" value="P:isoleucine biosynthetic process"/>
    <property type="evidence" value="ECO:0007669"/>
    <property type="project" value="UniProtKB-UniRule"/>
</dbReference>
<dbReference type="GO" id="GO:0043714">
    <property type="term" value="F:(R)-citramalate synthase activity"/>
    <property type="evidence" value="ECO:0007669"/>
    <property type="project" value="UniProtKB-UniRule"/>
</dbReference>
<evidence type="ECO:0000313" key="12">
    <source>
        <dbReference type="Proteomes" id="UP000187485"/>
    </source>
</evidence>
<dbReference type="InterPro" id="IPR036230">
    <property type="entry name" value="LeuA_allosteric_dom_sf"/>
</dbReference>
<dbReference type="Pfam" id="PF22617">
    <property type="entry name" value="HCS_D2"/>
    <property type="match status" value="1"/>
</dbReference>
<evidence type="ECO:0000256" key="1">
    <source>
        <dbReference type="ARBA" id="ARBA00004743"/>
    </source>
</evidence>
<dbReference type="STRING" id="870242.cpu_09650"/>
<dbReference type="InterPro" id="IPR000891">
    <property type="entry name" value="PYR_CT"/>
</dbReference>
<sequence length="523" mass="57130">MKVYLYDTTLRDGAQAEGINYTVSDKLKITKKLIAFGIDYLEGGWPGANPKDLEFFQEAKKLDFNKTKLAAFGSTRHPRLSVKDDSNLHNLLKSEAPVITVFGKAWDLHVEMALETSLENNLLMVYETVAFLKDAGREMVFDAEHFFDGFKNNPDYALKVIEQAARAGADFIVLCDTNGGSLPKEIRAGVEAALKIHSRIGIHAHNDSELAVANSLEAVKAGAIMIQGTINGYGERCGNANLCSLIPNLCLKMGVELNCQDNLKNLTRLSRYVAEIANLHPNPYQPYTGQSAFTHKGGVHASALLKDKGTYEHIPPELVGNHRKVSISDQAGVSNLLFNSENLGLSEEEVKTYGKELVAAIKAMEHQGYQFEGAEASLELLVRKVSGKLLEPFKIDNSKLIIEIKEDGRVLSEAVVKVRVGDTTIHTASDGNGPVNALDNALRKALLEIYPNLSELKLTDYKVRVLNEKAGTEAVVRVLIESSAGEKSINTVGVSTNIIEASLKALTDSLIYFLINNSEGTVS</sequence>
<dbReference type="Pfam" id="PF00682">
    <property type="entry name" value="HMGL-like"/>
    <property type="match status" value="1"/>
</dbReference>
<dbReference type="InterPro" id="IPR005675">
    <property type="entry name" value="Citramal_synthase"/>
</dbReference>
<keyword evidence="5 9" id="KW-0808">Transferase</keyword>
<dbReference type="EMBL" id="BDJK01000013">
    <property type="protein sequence ID" value="GAV22455.1"/>
    <property type="molecule type" value="Genomic_DNA"/>
</dbReference>
<accession>A0A1L8CU42</accession>
<dbReference type="Gene3D" id="3.20.20.70">
    <property type="entry name" value="Aldolase class I"/>
    <property type="match status" value="1"/>
</dbReference>
<dbReference type="SUPFAM" id="SSF110921">
    <property type="entry name" value="2-isopropylmalate synthase LeuA, allosteric (dimerisation) domain"/>
    <property type="match status" value="1"/>
</dbReference>